<reference evidence="3" key="1">
    <citation type="submission" date="2022-11" db="UniProtKB">
        <authorList>
            <consortium name="WormBaseParasite"/>
        </authorList>
    </citation>
    <scope>IDENTIFICATION</scope>
</reference>
<proteinExistence type="predicted"/>
<dbReference type="Proteomes" id="UP000887574">
    <property type="component" value="Unplaced"/>
</dbReference>
<evidence type="ECO:0000313" key="3">
    <source>
        <dbReference type="WBParaSite" id="jg3941"/>
    </source>
</evidence>
<dbReference type="AlphaFoldDB" id="A0A915EA04"/>
<keyword evidence="2" id="KW-1185">Reference proteome</keyword>
<name>A0A915EA04_9BILA</name>
<sequence>MELVRHRSFDSFLVVVRSLMGFLLDLLVQGSCDTRCLEFHAPADPFIFFDTGPGERRTIGMSSRYNLEQMASSEVWAVDGTFRSCPAGDGNKYGNSLPSEKDFICGASFYMTDQDSPAYISAFDATEKSVKTLRVLFSTALFFIVLTFQESLIDAVTSLGASNDTKNSKIGLFSLYRKTRISGVDDKTENAGTYPNRVIDDAFNIWWTCSMKKQVYRVNEYALHYSKIVLS</sequence>
<keyword evidence="1" id="KW-0732">Signal</keyword>
<dbReference type="WBParaSite" id="jg3941">
    <property type="protein sequence ID" value="jg3941"/>
    <property type="gene ID" value="jg3941"/>
</dbReference>
<feature type="chain" id="PRO_5037272014" evidence="1">
    <location>
        <begin position="31"/>
        <end position="231"/>
    </location>
</feature>
<organism evidence="2 3">
    <name type="scientific">Ditylenchus dipsaci</name>
    <dbReference type="NCBI Taxonomy" id="166011"/>
    <lineage>
        <taxon>Eukaryota</taxon>
        <taxon>Metazoa</taxon>
        <taxon>Ecdysozoa</taxon>
        <taxon>Nematoda</taxon>
        <taxon>Chromadorea</taxon>
        <taxon>Rhabditida</taxon>
        <taxon>Tylenchina</taxon>
        <taxon>Tylenchomorpha</taxon>
        <taxon>Sphaerularioidea</taxon>
        <taxon>Anguinidae</taxon>
        <taxon>Anguininae</taxon>
        <taxon>Ditylenchus</taxon>
    </lineage>
</organism>
<protein>
    <submittedName>
        <fullName evidence="3">Uncharacterized protein</fullName>
    </submittedName>
</protein>
<feature type="signal peptide" evidence="1">
    <location>
        <begin position="1"/>
        <end position="30"/>
    </location>
</feature>
<accession>A0A915EA04</accession>
<evidence type="ECO:0000313" key="2">
    <source>
        <dbReference type="Proteomes" id="UP000887574"/>
    </source>
</evidence>
<evidence type="ECO:0000256" key="1">
    <source>
        <dbReference type="SAM" id="SignalP"/>
    </source>
</evidence>